<dbReference type="InterPro" id="IPR009057">
    <property type="entry name" value="Homeodomain-like_sf"/>
</dbReference>
<dbReference type="SUPFAM" id="SSF46689">
    <property type="entry name" value="Homeodomain-like"/>
    <property type="match status" value="1"/>
</dbReference>
<feature type="domain" description="HTH tetR-type" evidence="3">
    <location>
        <begin position="8"/>
        <end position="68"/>
    </location>
</feature>
<evidence type="ECO:0000313" key="5">
    <source>
        <dbReference type="EMBL" id="QUO43398.1"/>
    </source>
</evidence>
<protein>
    <submittedName>
        <fullName evidence="4">TetR/AcrR family transcriptional regulator</fullName>
    </submittedName>
</protein>
<dbReference type="SUPFAM" id="SSF48498">
    <property type="entry name" value="Tetracyclin repressor-like, C-terminal domain"/>
    <property type="match status" value="1"/>
</dbReference>
<sequence length="198" mass="22722">MKQEERRQQTIQLLLSTTKDLIREKGCDAVTMKDIMERSGLSKGAIFHYVNSKDQIYAWVLQESLEEVDQRFQNRVKSSGKELDGPLLELTKRFPFLDDPKDVVNQILVYLLSKTGRPEIEDVLKQFYDQSVCLSRQWIKSGQDHGVIPASVDMEKMGELFVLISLGLRMRSFLPVEGSSFQVDDFAAFLKETLSPRS</sequence>
<evidence type="ECO:0000313" key="7">
    <source>
        <dbReference type="Proteomes" id="UP000677234"/>
    </source>
</evidence>
<dbReference type="Proteomes" id="UP000595847">
    <property type="component" value="Chromosome"/>
</dbReference>
<dbReference type="InterPro" id="IPR001647">
    <property type="entry name" value="HTH_TetR"/>
</dbReference>
<dbReference type="EMBL" id="CP066308">
    <property type="protein sequence ID" value="QQE76371.1"/>
    <property type="molecule type" value="Genomic_DNA"/>
</dbReference>
<evidence type="ECO:0000256" key="2">
    <source>
        <dbReference type="PROSITE-ProRule" id="PRU00335"/>
    </source>
</evidence>
<dbReference type="InterPro" id="IPR036271">
    <property type="entry name" value="Tet_transcr_reg_TetR-rel_C_sf"/>
</dbReference>
<dbReference type="Gene3D" id="1.10.357.10">
    <property type="entry name" value="Tetracycline Repressor, domain 2"/>
    <property type="match status" value="1"/>
</dbReference>
<proteinExistence type="predicted"/>
<reference evidence="5" key="2">
    <citation type="submission" date="2021-04" db="EMBL/GenBank/DDBJ databases">
        <title>Brevibacillus composti FJAT-54423, complete genome.</title>
        <authorList>
            <person name="Tang R."/>
        </authorList>
    </citation>
    <scope>NUCLEOTIDE SEQUENCE</scope>
    <source>
        <strain evidence="5">FJAT-54424</strain>
    </source>
</reference>
<dbReference type="InterPro" id="IPR050624">
    <property type="entry name" value="HTH-type_Tx_Regulator"/>
</dbReference>
<dbReference type="RefSeq" id="WP_198829872.1">
    <property type="nucleotide sequence ID" value="NZ_CP066308.1"/>
</dbReference>
<dbReference type="AlphaFoldDB" id="A0A7T5EPI4"/>
<dbReference type="PROSITE" id="PS50977">
    <property type="entry name" value="HTH_TETR_2"/>
    <property type="match status" value="1"/>
</dbReference>
<evidence type="ECO:0000313" key="4">
    <source>
        <dbReference type="EMBL" id="QQE76371.1"/>
    </source>
</evidence>
<dbReference type="PANTHER" id="PTHR43479">
    <property type="entry name" value="ACREF/ENVCD OPERON REPRESSOR-RELATED"/>
    <property type="match status" value="1"/>
</dbReference>
<keyword evidence="1 2" id="KW-0238">DNA-binding</keyword>
<name>A0A7T5EPI4_9BACL</name>
<accession>A0A7T5EPI4</accession>
<dbReference type="PRINTS" id="PR00455">
    <property type="entry name" value="HTHTETR"/>
</dbReference>
<evidence type="ECO:0000313" key="6">
    <source>
        <dbReference type="Proteomes" id="UP000595847"/>
    </source>
</evidence>
<dbReference type="Pfam" id="PF00440">
    <property type="entry name" value="TetR_N"/>
    <property type="match status" value="1"/>
</dbReference>
<dbReference type="GO" id="GO:0003677">
    <property type="term" value="F:DNA binding"/>
    <property type="evidence" value="ECO:0007669"/>
    <property type="project" value="UniProtKB-UniRule"/>
</dbReference>
<organism evidence="4 6">
    <name type="scientific">Brevibacillus composti</name>
    <dbReference type="NCBI Taxonomy" id="2796470"/>
    <lineage>
        <taxon>Bacteria</taxon>
        <taxon>Bacillati</taxon>
        <taxon>Bacillota</taxon>
        <taxon>Bacilli</taxon>
        <taxon>Bacillales</taxon>
        <taxon>Paenibacillaceae</taxon>
        <taxon>Brevibacillus</taxon>
    </lineage>
</organism>
<feature type="DNA-binding region" description="H-T-H motif" evidence="2">
    <location>
        <begin position="31"/>
        <end position="50"/>
    </location>
</feature>
<dbReference type="EMBL" id="CP073708">
    <property type="protein sequence ID" value="QUO43398.1"/>
    <property type="molecule type" value="Genomic_DNA"/>
</dbReference>
<dbReference type="PANTHER" id="PTHR43479:SF11">
    <property type="entry name" value="ACREF_ENVCD OPERON REPRESSOR-RELATED"/>
    <property type="match status" value="1"/>
</dbReference>
<dbReference type="Proteomes" id="UP000677234">
    <property type="component" value="Chromosome"/>
</dbReference>
<evidence type="ECO:0000256" key="1">
    <source>
        <dbReference type="ARBA" id="ARBA00023125"/>
    </source>
</evidence>
<gene>
    <name evidence="4" type="ORF">JD108_11150</name>
    <name evidence="5" type="ORF">KDJ56_10835</name>
</gene>
<dbReference type="KEGG" id="bcop:JD108_11150"/>
<keyword evidence="7" id="KW-1185">Reference proteome</keyword>
<reference evidence="4 6" key="1">
    <citation type="submission" date="2020-12" db="EMBL/GenBank/DDBJ databases">
        <title>strain FJAT-54423T represents a novel species of the genus Brevibacillus.</title>
        <authorList>
            <person name="Tang R."/>
        </authorList>
    </citation>
    <scope>NUCLEOTIDE SEQUENCE [LARGE SCALE GENOMIC DNA]</scope>
    <source>
        <strain evidence="4 6">FJAT-54423</strain>
    </source>
</reference>
<evidence type="ECO:0000259" key="3">
    <source>
        <dbReference type="PROSITE" id="PS50977"/>
    </source>
</evidence>